<evidence type="ECO:0008006" key="4">
    <source>
        <dbReference type="Google" id="ProtNLM"/>
    </source>
</evidence>
<evidence type="ECO:0000313" key="2">
    <source>
        <dbReference type="EMBL" id="MBX3893368.1"/>
    </source>
</evidence>
<dbReference type="Proteomes" id="UP001199322">
    <property type="component" value="Unassembled WGS sequence"/>
</dbReference>
<dbReference type="AlphaFoldDB" id="A0AAW4QC39"/>
<sequence>MIKFARSLALFACIYFGGVMGCSAEKIPPTQVAVLKVAPEKYADFVRDLDAALGVQGLRKFAAAPGLDDLLGRPVLYFEYKRDVSEKTGFLVATDIKGVSKIEFLVFENYFPDAEARKAALESVRGLIEKYGGTVVSGKF</sequence>
<reference evidence="2" key="1">
    <citation type="submission" date="2018-06" db="EMBL/GenBank/DDBJ databases">
        <authorList>
            <person name="O'Rourke A."/>
        </authorList>
    </citation>
    <scope>NUCLEOTIDE SEQUENCE</scope>
    <source>
        <strain evidence="2">132550021-3</strain>
    </source>
</reference>
<feature type="signal peptide" evidence="1">
    <location>
        <begin position="1"/>
        <end position="21"/>
    </location>
</feature>
<evidence type="ECO:0000313" key="3">
    <source>
        <dbReference type="Proteomes" id="UP001199322"/>
    </source>
</evidence>
<organism evidence="2 3">
    <name type="scientific">Ralstonia pickettii</name>
    <name type="common">Burkholderia pickettii</name>
    <dbReference type="NCBI Taxonomy" id="329"/>
    <lineage>
        <taxon>Bacteria</taxon>
        <taxon>Pseudomonadati</taxon>
        <taxon>Pseudomonadota</taxon>
        <taxon>Betaproteobacteria</taxon>
        <taxon>Burkholderiales</taxon>
        <taxon>Burkholderiaceae</taxon>
        <taxon>Ralstonia</taxon>
    </lineage>
</organism>
<name>A0AAW4QC39_RALPI</name>
<dbReference type="EMBL" id="QGBI01000039">
    <property type="protein sequence ID" value="MBX3893368.1"/>
    <property type="molecule type" value="Genomic_DNA"/>
</dbReference>
<protein>
    <recommendedName>
        <fullName evidence="4">Lipoprotein</fullName>
    </recommendedName>
</protein>
<dbReference type="RefSeq" id="WP_162634504.1">
    <property type="nucleotide sequence ID" value="NZ_QGAQ01000038.1"/>
</dbReference>
<keyword evidence="1" id="KW-0732">Signal</keyword>
<accession>A0AAW4QC39</accession>
<feature type="chain" id="PRO_5043890536" description="Lipoprotein" evidence="1">
    <location>
        <begin position="22"/>
        <end position="140"/>
    </location>
</feature>
<dbReference type="PROSITE" id="PS51257">
    <property type="entry name" value="PROKAR_LIPOPROTEIN"/>
    <property type="match status" value="1"/>
</dbReference>
<comment type="caution">
    <text evidence="2">The sequence shown here is derived from an EMBL/GenBank/DDBJ whole genome shotgun (WGS) entry which is preliminary data.</text>
</comment>
<proteinExistence type="predicted"/>
<gene>
    <name evidence="2" type="ORF">DEE74_26215</name>
</gene>
<evidence type="ECO:0000256" key="1">
    <source>
        <dbReference type="SAM" id="SignalP"/>
    </source>
</evidence>